<organism evidence="8 9">
    <name type="scientific">Phycisphaera mikurensis (strain NBRC 102666 / KCTC 22515 / FYK2301M01)</name>
    <dbReference type="NCBI Taxonomy" id="1142394"/>
    <lineage>
        <taxon>Bacteria</taxon>
        <taxon>Pseudomonadati</taxon>
        <taxon>Planctomycetota</taxon>
        <taxon>Phycisphaerae</taxon>
        <taxon>Phycisphaerales</taxon>
        <taxon>Phycisphaeraceae</taxon>
        <taxon>Phycisphaera</taxon>
    </lineage>
</organism>
<dbReference type="AlphaFoldDB" id="I0IID0"/>
<keyword evidence="9" id="KW-1185">Reference proteome</keyword>
<dbReference type="PATRIC" id="fig|1142394.8.peg.2957"/>
<dbReference type="PROSITE" id="PS01224">
    <property type="entry name" value="ARGC"/>
    <property type="match status" value="1"/>
</dbReference>
<dbReference type="RefSeq" id="WP_014438228.1">
    <property type="nucleotide sequence ID" value="NC_017080.1"/>
</dbReference>
<keyword evidence="4 5" id="KW-0560">Oxidoreductase</keyword>
<dbReference type="GO" id="GO:0051287">
    <property type="term" value="F:NAD binding"/>
    <property type="evidence" value="ECO:0007669"/>
    <property type="project" value="InterPro"/>
</dbReference>
<dbReference type="Pfam" id="PF01118">
    <property type="entry name" value="Semialdhyde_dh"/>
    <property type="match status" value="1"/>
</dbReference>
<dbReference type="SUPFAM" id="SSF51735">
    <property type="entry name" value="NAD(P)-binding Rossmann-fold domains"/>
    <property type="match status" value="1"/>
</dbReference>
<dbReference type="STRING" id="1142394.PSMK_28590"/>
<dbReference type="InterPro" id="IPR023013">
    <property type="entry name" value="AGPR_AS"/>
</dbReference>
<gene>
    <name evidence="5 8" type="primary">argC</name>
    <name evidence="8" type="ordered locus">PSMK_28590</name>
</gene>
<accession>I0IID0</accession>
<feature type="domain" description="Semialdehyde dehydrogenase NAD-binding" evidence="7">
    <location>
        <begin position="5"/>
        <end position="147"/>
    </location>
</feature>
<evidence type="ECO:0000259" key="7">
    <source>
        <dbReference type="SMART" id="SM00859"/>
    </source>
</evidence>
<dbReference type="NCBIfam" id="TIGR01850">
    <property type="entry name" value="argC"/>
    <property type="match status" value="1"/>
</dbReference>
<comment type="function">
    <text evidence="5">Catalyzes the NADPH-dependent reduction of N-acetyl-5-glutamyl phosphate to yield N-acetyl-L-glutamate 5-semialdehyde.</text>
</comment>
<dbReference type="GO" id="GO:0006526">
    <property type="term" value="P:L-arginine biosynthetic process"/>
    <property type="evidence" value="ECO:0007669"/>
    <property type="project" value="UniProtKB-UniRule"/>
</dbReference>
<dbReference type="EC" id="1.2.1.38" evidence="5"/>
<dbReference type="eggNOG" id="COG0002">
    <property type="taxonomic scope" value="Bacteria"/>
</dbReference>
<evidence type="ECO:0000256" key="1">
    <source>
        <dbReference type="ARBA" id="ARBA00022571"/>
    </source>
</evidence>
<name>I0IID0_PHYMF</name>
<dbReference type="HOGENOM" id="CLU_006384_0_1_0"/>
<dbReference type="GO" id="GO:0005737">
    <property type="term" value="C:cytoplasm"/>
    <property type="evidence" value="ECO:0007669"/>
    <property type="project" value="UniProtKB-SubCell"/>
</dbReference>
<dbReference type="PANTHER" id="PTHR32338">
    <property type="entry name" value="N-ACETYL-GAMMA-GLUTAMYL-PHOSPHATE REDUCTASE, CHLOROPLASTIC-RELATED-RELATED"/>
    <property type="match status" value="1"/>
</dbReference>
<dbReference type="InterPro" id="IPR058924">
    <property type="entry name" value="AGPR_dimerisation_dom"/>
</dbReference>
<evidence type="ECO:0000256" key="3">
    <source>
        <dbReference type="ARBA" id="ARBA00022857"/>
    </source>
</evidence>
<dbReference type="EMBL" id="AP012338">
    <property type="protein sequence ID" value="BAM05018.1"/>
    <property type="molecule type" value="Genomic_DNA"/>
</dbReference>
<comment type="similarity">
    <text evidence="5">Belongs to the NAGSA dehydrogenase family. Type 1 subfamily.</text>
</comment>
<evidence type="ECO:0000256" key="5">
    <source>
        <dbReference type="HAMAP-Rule" id="MF_00150"/>
    </source>
</evidence>
<dbReference type="Pfam" id="PF22698">
    <property type="entry name" value="Semialdhyde_dhC_1"/>
    <property type="match status" value="1"/>
</dbReference>
<evidence type="ECO:0000256" key="2">
    <source>
        <dbReference type="ARBA" id="ARBA00022605"/>
    </source>
</evidence>
<evidence type="ECO:0000313" key="8">
    <source>
        <dbReference type="EMBL" id="BAM05018.1"/>
    </source>
</evidence>
<comment type="pathway">
    <text evidence="5">Amino-acid biosynthesis; L-arginine biosynthesis; N(2)-acetyl-L-ornithine from L-glutamate: step 3/4.</text>
</comment>
<dbReference type="KEGG" id="phm:PSMK_28590"/>
<dbReference type="PANTHER" id="PTHR32338:SF10">
    <property type="entry name" value="N-ACETYL-GAMMA-GLUTAMYL-PHOSPHATE REDUCTASE, CHLOROPLASTIC-RELATED"/>
    <property type="match status" value="1"/>
</dbReference>
<evidence type="ECO:0000313" key="9">
    <source>
        <dbReference type="Proteomes" id="UP000007881"/>
    </source>
</evidence>
<proteinExistence type="inferred from homology"/>
<dbReference type="InterPro" id="IPR000706">
    <property type="entry name" value="AGPR_type-1"/>
</dbReference>
<evidence type="ECO:0000256" key="6">
    <source>
        <dbReference type="PROSITE-ProRule" id="PRU10010"/>
    </source>
</evidence>
<dbReference type="GO" id="GO:0070401">
    <property type="term" value="F:NADP+ binding"/>
    <property type="evidence" value="ECO:0007669"/>
    <property type="project" value="InterPro"/>
</dbReference>
<reference evidence="8 9" key="1">
    <citation type="submission" date="2012-02" db="EMBL/GenBank/DDBJ databases">
        <title>Complete genome sequence of Phycisphaera mikurensis NBRC 102666.</title>
        <authorList>
            <person name="Ankai A."/>
            <person name="Hosoyama A."/>
            <person name="Terui Y."/>
            <person name="Sekine M."/>
            <person name="Fukai R."/>
            <person name="Kato Y."/>
            <person name="Nakamura S."/>
            <person name="Yamada-Narita S."/>
            <person name="Kawakoshi A."/>
            <person name="Fukunaga Y."/>
            <person name="Yamazaki S."/>
            <person name="Fujita N."/>
        </authorList>
    </citation>
    <scope>NUCLEOTIDE SEQUENCE [LARGE SCALE GENOMIC DNA]</scope>
    <source>
        <strain evidence="9">NBRC 102666 / KCTC 22515 / FYK2301M01</strain>
    </source>
</reference>
<dbReference type="InterPro" id="IPR050085">
    <property type="entry name" value="AGPR"/>
</dbReference>
<sequence length="355" mass="37321">MDTLRCAIVGPTGFTGLHVARLIAGHPRARLTYLASHRDDLPDLTEEFPRLTGLIDPDVAQCRPVDPGRIADAADVVFLGLPHRAAMAYAPALLDAGLRVVDLSADYRLGDAALYEKTYATPHTDPLNLGHAVYGLPELFRGDLPGARLVATPGCYPTAATLALAPLLSHAVIRPGRVLLHGATGVSGAGRKASDATAFTQVAGAYGPYGVPGGHRHQPEMARVLSRVSGRPASEVTPLFVANLLPTADGIGMTAFADPVDDEVTQDDLIDVLRDAYDAEPFVRVRGADAAMPNVREVVGTNFVDLTARLVRAGDDGPAAVWVFAAIDNLVKGASGQAVQNMNAVFGMEETLGLL</sequence>
<dbReference type="UniPathway" id="UPA00068">
    <property type="reaction ID" value="UER00108"/>
</dbReference>
<keyword evidence="3 5" id="KW-0521">NADP</keyword>
<dbReference type="Gene3D" id="3.30.360.10">
    <property type="entry name" value="Dihydrodipicolinate Reductase, domain 2"/>
    <property type="match status" value="1"/>
</dbReference>
<protein>
    <recommendedName>
        <fullName evidence="5">N-acetyl-gamma-glutamyl-phosphate reductase</fullName>
        <shortName evidence="5">AGPR</shortName>
        <ecNumber evidence="5">1.2.1.38</ecNumber>
    </recommendedName>
    <alternativeName>
        <fullName evidence="5">N-acetyl-glutamate semialdehyde dehydrogenase</fullName>
        <shortName evidence="5">NAGSA dehydrogenase</shortName>
    </alternativeName>
</protein>
<dbReference type="Proteomes" id="UP000007881">
    <property type="component" value="Chromosome"/>
</dbReference>
<dbReference type="SUPFAM" id="SSF55347">
    <property type="entry name" value="Glyceraldehyde-3-phosphate dehydrogenase-like, C-terminal domain"/>
    <property type="match status" value="1"/>
</dbReference>
<evidence type="ECO:0000256" key="4">
    <source>
        <dbReference type="ARBA" id="ARBA00023002"/>
    </source>
</evidence>
<keyword evidence="1 5" id="KW-0055">Arginine biosynthesis</keyword>
<comment type="subcellular location">
    <subcellularLocation>
        <location evidence="5">Cytoplasm</location>
    </subcellularLocation>
</comment>
<dbReference type="CDD" id="cd17895">
    <property type="entry name" value="AGPR_1_N"/>
    <property type="match status" value="1"/>
</dbReference>
<dbReference type="Gene3D" id="3.40.50.720">
    <property type="entry name" value="NAD(P)-binding Rossmann-like Domain"/>
    <property type="match status" value="1"/>
</dbReference>
<dbReference type="OrthoDB" id="9801289at2"/>
<dbReference type="SMART" id="SM00859">
    <property type="entry name" value="Semialdhyde_dh"/>
    <property type="match status" value="1"/>
</dbReference>
<dbReference type="GO" id="GO:0003942">
    <property type="term" value="F:N-acetyl-gamma-glutamyl-phosphate reductase activity"/>
    <property type="evidence" value="ECO:0007669"/>
    <property type="project" value="UniProtKB-UniRule"/>
</dbReference>
<keyword evidence="5" id="KW-0963">Cytoplasm</keyword>
<keyword evidence="2 5" id="KW-0028">Amino-acid biosynthesis</keyword>
<dbReference type="InterPro" id="IPR036291">
    <property type="entry name" value="NAD(P)-bd_dom_sf"/>
</dbReference>
<dbReference type="InterPro" id="IPR000534">
    <property type="entry name" value="Semialdehyde_DH_NAD-bd"/>
</dbReference>
<feature type="active site" evidence="5 6">
    <location>
        <position position="155"/>
    </location>
</feature>
<comment type="catalytic activity">
    <reaction evidence="5">
        <text>N-acetyl-L-glutamate 5-semialdehyde + phosphate + NADP(+) = N-acetyl-L-glutamyl 5-phosphate + NADPH + H(+)</text>
        <dbReference type="Rhea" id="RHEA:21588"/>
        <dbReference type="ChEBI" id="CHEBI:15378"/>
        <dbReference type="ChEBI" id="CHEBI:29123"/>
        <dbReference type="ChEBI" id="CHEBI:43474"/>
        <dbReference type="ChEBI" id="CHEBI:57783"/>
        <dbReference type="ChEBI" id="CHEBI:57936"/>
        <dbReference type="ChEBI" id="CHEBI:58349"/>
        <dbReference type="EC" id="1.2.1.38"/>
    </reaction>
</comment>
<dbReference type="HAMAP" id="MF_00150">
    <property type="entry name" value="ArgC_type1"/>
    <property type="match status" value="1"/>
</dbReference>